<gene>
    <name evidence="1" type="ORF">RPERSI_LOCUS16163</name>
</gene>
<dbReference type="EMBL" id="CAJVQC010039625">
    <property type="protein sequence ID" value="CAG8768942.1"/>
    <property type="molecule type" value="Genomic_DNA"/>
</dbReference>
<organism evidence="1 2">
    <name type="scientific">Racocetra persica</name>
    <dbReference type="NCBI Taxonomy" id="160502"/>
    <lineage>
        <taxon>Eukaryota</taxon>
        <taxon>Fungi</taxon>
        <taxon>Fungi incertae sedis</taxon>
        <taxon>Mucoromycota</taxon>
        <taxon>Glomeromycotina</taxon>
        <taxon>Glomeromycetes</taxon>
        <taxon>Diversisporales</taxon>
        <taxon>Gigasporaceae</taxon>
        <taxon>Racocetra</taxon>
    </lineage>
</organism>
<evidence type="ECO:0000313" key="1">
    <source>
        <dbReference type="EMBL" id="CAG8768942.1"/>
    </source>
</evidence>
<feature type="non-terminal residue" evidence="1">
    <location>
        <position position="345"/>
    </location>
</feature>
<sequence length="345" mass="40313">YEDNNNLSTEWFIDLTQDQTNISLPSYNNLSIEWSRGFNQDQINNNLPIELSTNFTQNQINKSLLNFYNNLSIEWFTEFSQNRTNNNVPTKISVDFITNNTLMKWNRDFTPNQTNTSSLNINNNLIIELLVSIAQNDENQTNHNLSVEWTTCFTQDQTNNTNLLNRNNTEITQHYESQINTIQQDDAKLVKENKSPISLVSRRKKNPRCKKCNLKKPHYDENSNQCKDCYRASLRVLSSNKLIDDFIKSIQTSYNILNGLRPKIPIDISQKLVKIMENCWHPDLDKRIKLDCFWALQQLITKAIRREIKFLKNKDTSILLTKMNKQAIYSSQPLIPLISKALTLQ</sequence>
<keyword evidence="2" id="KW-1185">Reference proteome</keyword>
<dbReference type="Proteomes" id="UP000789920">
    <property type="component" value="Unassembled WGS sequence"/>
</dbReference>
<reference evidence="1" key="1">
    <citation type="submission" date="2021-06" db="EMBL/GenBank/DDBJ databases">
        <authorList>
            <person name="Kallberg Y."/>
            <person name="Tangrot J."/>
            <person name="Rosling A."/>
        </authorList>
    </citation>
    <scope>NUCLEOTIDE SEQUENCE</scope>
    <source>
        <strain evidence="1">MA461A</strain>
    </source>
</reference>
<accession>A0ACA9QXY0</accession>
<protein>
    <submittedName>
        <fullName evidence="1">1294_t:CDS:1</fullName>
    </submittedName>
</protein>
<name>A0ACA9QXY0_9GLOM</name>
<feature type="non-terminal residue" evidence="1">
    <location>
        <position position="1"/>
    </location>
</feature>
<proteinExistence type="predicted"/>
<comment type="caution">
    <text evidence="1">The sequence shown here is derived from an EMBL/GenBank/DDBJ whole genome shotgun (WGS) entry which is preliminary data.</text>
</comment>
<evidence type="ECO:0000313" key="2">
    <source>
        <dbReference type="Proteomes" id="UP000789920"/>
    </source>
</evidence>